<sequence>MEAKAIQARLSRPLALYLTQAFDICSSLSADVVLHRIESIWWWVRAAVVVPVVKAAVLSCLVMSVMLVAEKLSMALVSLYVAVFRRTPEKVYRWEPLSWDMELGSSAYPMVLVQIPMFNEREVPNYLTPINHLPFTIPLSL</sequence>
<dbReference type="RefSeq" id="XP_010911326.1">
    <property type="nucleotide sequence ID" value="XM_010913024.3"/>
</dbReference>
<reference evidence="10" key="1">
    <citation type="submission" date="2025-08" db="UniProtKB">
        <authorList>
            <consortium name="RefSeq"/>
        </authorList>
    </citation>
    <scope>IDENTIFICATION</scope>
</reference>
<dbReference type="PANTHER" id="PTHR32044">
    <property type="entry name" value="GLUCOMANNAN 4-BETA-MANNOSYLTRANSFERASE 9"/>
    <property type="match status" value="1"/>
</dbReference>
<comment type="subcellular location">
    <subcellularLocation>
        <location evidence="1">Golgi apparatus membrane</location>
    </subcellularLocation>
</comment>
<dbReference type="GO" id="GO:0051753">
    <property type="term" value="F:mannan synthase activity"/>
    <property type="evidence" value="ECO:0007669"/>
    <property type="project" value="TreeGrafter"/>
</dbReference>
<evidence type="ECO:0000256" key="7">
    <source>
        <dbReference type="ARBA" id="ARBA00023136"/>
    </source>
</evidence>
<dbReference type="OrthoDB" id="785482at2759"/>
<evidence type="ECO:0000313" key="9">
    <source>
        <dbReference type="Proteomes" id="UP000504607"/>
    </source>
</evidence>
<gene>
    <name evidence="10" type="primary">LOC105037353</name>
</gene>
<evidence type="ECO:0000256" key="8">
    <source>
        <dbReference type="SAM" id="Phobius"/>
    </source>
</evidence>
<evidence type="ECO:0000256" key="6">
    <source>
        <dbReference type="ARBA" id="ARBA00023034"/>
    </source>
</evidence>
<dbReference type="AlphaFoldDB" id="A0A6I9QL88"/>
<keyword evidence="6" id="KW-0333">Golgi apparatus</keyword>
<organism evidence="9 10">
    <name type="scientific">Elaeis guineensis var. tenera</name>
    <name type="common">Oil palm</name>
    <dbReference type="NCBI Taxonomy" id="51953"/>
    <lineage>
        <taxon>Eukaryota</taxon>
        <taxon>Viridiplantae</taxon>
        <taxon>Streptophyta</taxon>
        <taxon>Embryophyta</taxon>
        <taxon>Tracheophyta</taxon>
        <taxon>Spermatophyta</taxon>
        <taxon>Magnoliopsida</taxon>
        <taxon>Liliopsida</taxon>
        <taxon>Arecaceae</taxon>
        <taxon>Arecoideae</taxon>
        <taxon>Cocoseae</taxon>
        <taxon>Elaeidinae</taxon>
        <taxon>Elaeis</taxon>
    </lineage>
</organism>
<feature type="transmembrane region" description="Helical" evidence="8">
    <location>
        <begin position="40"/>
        <end position="69"/>
    </location>
</feature>
<evidence type="ECO:0000256" key="1">
    <source>
        <dbReference type="ARBA" id="ARBA00004394"/>
    </source>
</evidence>
<dbReference type="InParanoid" id="A0A6I9QL88"/>
<keyword evidence="9" id="KW-1185">Reference proteome</keyword>
<name>A0A6I9QL88_ELAGV</name>
<evidence type="ECO:0000313" key="10">
    <source>
        <dbReference type="RefSeq" id="XP_010911326.1"/>
    </source>
</evidence>
<evidence type="ECO:0000256" key="4">
    <source>
        <dbReference type="ARBA" id="ARBA00022692"/>
    </source>
</evidence>
<keyword evidence="3" id="KW-0808">Transferase</keyword>
<evidence type="ECO:0000256" key="2">
    <source>
        <dbReference type="ARBA" id="ARBA00022676"/>
    </source>
</evidence>
<dbReference type="GO" id="GO:0000139">
    <property type="term" value="C:Golgi membrane"/>
    <property type="evidence" value="ECO:0007669"/>
    <property type="project" value="UniProtKB-SubCell"/>
</dbReference>
<protein>
    <submittedName>
        <fullName evidence="10">Glucomannan 4-beta-mannosyltransferase 7</fullName>
    </submittedName>
</protein>
<keyword evidence="7 8" id="KW-0472">Membrane</keyword>
<dbReference type="Proteomes" id="UP000504607">
    <property type="component" value="Unplaced"/>
</dbReference>
<evidence type="ECO:0000256" key="3">
    <source>
        <dbReference type="ARBA" id="ARBA00022679"/>
    </source>
</evidence>
<accession>A0A6I9QL88</accession>
<evidence type="ECO:0000256" key="5">
    <source>
        <dbReference type="ARBA" id="ARBA00022989"/>
    </source>
</evidence>
<proteinExistence type="predicted"/>
<dbReference type="PANTHER" id="PTHR32044:SF21">
    <property type="entry name" value="GLUCOMANNAN 4-BETA-MANNOSYLTRANSFERASE 3-RELATED"/>
    <property type="match status" value="1"/>
</dbReference>
<keyword evidence="5 8" id="KW-1133">Transmembrane helix</keyword>
<keyword evidence="2" id="KW-0328">Glycosyltransferase</keyword>
<keyword evidence="4 8" id="KW-0812">Transmembrane</keyword>